<dbReference type="Pfam" id="PF21706">
    <property type="entry name" value="FCSD_central"/>
    <property type="match status" value="1"/>
</dbReference>
<dbReference type="GO" id="GO:0016491">
    <property type="term" value="F:oxidoreductase activity"/>
    <property type="evidence" value="ECO:0007669"/>
    <property type="project" value="InterPro"/>
</dbReference>
<evidence type="ECO:0000313" key="4">
    <source>
        <dbReference type="Proteomes" id="UP000248795"/>
    </source>
</evidence>
<evidence type="ECO:0000313" key="3">
    <source>
        <dbReference type="EMBL" id="PZF78302.1"/>
    </source>
</evidence>
<protein>
    <submittedName>
        <fullName evidence="3">Uncharacterized protein</fullName>
    </submittedName>
</protein>
<dbReference type="InterPro" id="IPR049386">
    <property type="entry name" value="FCSD_central"/>
</dbReference>
<evidence type="ECO:0000259" key="2">
    <source>
        <dbReference type="Pfam" id="PF21706"/>
    </source>
</evidence>
<feature type="domain" description="FAD/NAD(P)-binding" evidence="1">
    <location>
        <begin position="67"/>
        <end position="196"/>
    </location>
</feature>
<dbReference type="EMBL" id="QKVK01000001">
    <property type="protein sequence ID" value="PZF78302.1"/>
    <property type="molecule type" value="Genomic_DNA"/>
</dbReference>
<dbReference type="Pfam" id="PF07992">
    <property type="entry name" value="Pyr_redox_2"/>
    <property type="match status" value="1"/>
</dbReference>
<evidence type="ECO:0000259" key="1">
    <source>
        <dbReference type="Pfam" id="PF07992"/>
    </source>
</evidence>
<dbReference type="Proteomes" id="UP000248795">
    <property type="component" value="Unassembled WGS sequence"/>
</dbReference>
<dbReference type="SUPFAM" id="SSF51905">
    <property type="entry name" value="FAD/NAD(P)-binding domain"/>
    <property type="match status" value="2"/>
</dbReference>
<proteinExistence type="predicted"/>
<dbReference type="Gene3D" id="3.50.50.60">
    <property type="entry name" value="FAD/NAD(P)-binding domain"/>
    <property type="match status" value="2"/>
</dbReference>
<comment type="caution">
    <text evidence="3">The sequence shown here is derived from an EMBL/GenBank/DDBJ whole genome shotgun (WGS) entry which is preliminary data.</text>
</comment>
<feature type="domain" description="Sulfide dehydrogenase [flavocytochrome c] flavoprotein chain central" evidence="2">
    <location>
        <begin position="217"/>
        <end position="277"/>
    </location>
</feature>
<accession>A0A2W2AX28</accession>
<reference evidence="4" key="1">
    <citation type="submission" date="2018-06" db="EMBL/GenBank/DDBJ databases">
        <title>Aestuariibacter litoralis strain KCTC 52945T.</title>
        <authorList>
            <person name="Li X."/>
            <person name="Salam N."/>
            <person name="Li J.-L."/>
            <person name="Chen Y.-M."/>
            <person name="Yang Z.-W."/>
            <person name="Zhang L.-Y."/>
            <person name="Han M.-X."/>
            <person name="Xiao M."/>
            <person name="Li W.-J."/>
        </authorList>
    </citation>
    <scope>NUCLEOTIDE SEQUENCE [LARGE SCALE GENOMIC DNA]</scope>
    <source>
        <strain evidence="4">KCTC 52945</strain>
    </source>
</reference>
<dbReference type="PANTHER" id="PTHR43755">
    <property type="match status" value="1"/>
</dbReference>
<dbReference type="InterPro" id="IPR023753">
    <property type="entry name" value="FAD/NAD-binding_dom"/>
</dbReference>
<keyword evidence="4" id="KW-1185">Reference proteome</keyword>
<dbReference type="PANTHER" id="PTHR43755:SF1">
    <property type="entry name" value="FAD-DEPENDENT PYRIDINE NUCLEOTIDE-DISULPHIDE OXIDOREDUCTASE"/>
    <property type="match status" value="1"/>
</dbReference>
<name>A0A2W2AX28_9HYPH</name>
<dbReference type="AlphaFoldDB" id="A0A2W2AX28"/>
<gene>
    <name evidence="3" type="ORF">DK847_00290</name>
</gene>
<dbReference type="InterPro" id="IPR036188">
    <property type="entry name" value="FAD/NAD-bd_sf"/>
</dbReference>
<dbReference type="InterPro" id="IPR052541">
    <property type="entry name" value="SQRD"/>
</dbReference>
<organism evidence="3 4">
    <name type="scientific">Aestuariivirga litoralis</name>
    <dbReference type="NCBI Taxonomy" id="2650924"/>
    <lineage>
        <taxon>Bacteria</taxon>
        <taxon>Pseudomonadati</taxon>
        <taxon>Pseudomonadota</taxon>
        <taxon>Alphaproteobacteria</taxon>
        <taxon>Hyphomicrobiales</taxon>
        <taxon>Aestuariivirgaceae</taxon>
        <taxon>Aestuariivirga</taxon>
    </lineage>
</organism>
<sequence length="511" mass="55041">MSHGRARHALHRQGNAGHRLVPVPALTHHRIKEPHMLRREFVKYLTAGAAGQFILPVSGASAATPLNVVVIGGGMAGATAAKYLRVWARKLALDALVSVTIIDKSDQYVSNIMSNMVLTGEKTIANLTYTYASLKTKYGINFIKATVSSVDTANGWVYGKLNNTGSDILLNATPFNRLILATGISFDPSTFTLNVPSTVYANPWEAIPHAWQAGTQTTLLRNQLVNMTAGNHVAVTIPVSPYRCPPGPYERACVLADWLRVKKPGSKIYLIDPGQTADGRPPVEPNNFGYAFANIHKNLVYVQNARLTAVTGSLAGTTKFKTLSLVPNSATPLNTVNALASPTAVKVEVANVIPKMQAADLTRSVLGPAGLDADGRWAVVDERSYKSLVPKVYVIGDSIKSANQPKAGHIGNQQAKVCADAILRELSNVALYDAPVTNSACFTPVTTNLNSQYGAMASWLTATFRYGVDPTDNVSRMLRVSTNIESPGRPSKDNFSSMGKWFTSLMQDVYS</sequence>